<evidence type="ECO:0000256" key="4">
    <source>
        <dbReference type="ARBA" id="ARBA00022833"/>
    </source>
</evidence>
<keyword evidence="4" id="KW-0862">Zinc</keyword>
<reference evidence="9" key="1">
    <citation type="submission" date="2021-02" db="EMBL/GenBank/DDBJ databases">
        <authorList>
            <person name="Nowell W R."/>
        </authorList>
    </citation>
    <scope>NUCLEOTIDE SEQUENCE</scope>
</reference>
<keyword evidence="1" id="KW-0690">Ribosome biogenesis</keyword>
<dbReference type="Proteomes" id="UP000676336">
    <property type="component" value="Unassembled WGS sequence"/>
</dbReference>
<gene>
    <name evidence="9" type="ORF">SMN809_LOCUS67437</name>
</gene>
<dbReference type="Pfam" id="PF12171">
    <property type="entry name" value="zf-C2H2_jaz"/>
    <property type="match status" value="1"/>
</dbReference>
<dbReference type="GO" id="GO:0008270">
    <property type="term" value="F:zinc ion binding"/>
    <property type="evidence" value="ECO:0007669"/>
    <property type="project" value="UniProtKB-KW"/>
</dbReference>
<dbReference type="PANTHER" id="PTHR13182:SF8">
    <property type="entry name" value="CYTOPLASMIC 60S SUBUNIT BIOGENESIS FACTOR ZNF622"/>
    <property type="match status" value="1"/>
</dbReference>
<dbReference type="AlphaFoldDB" id="A0A8S3H4L8"/>
<dbReference type="InterPro" id="IPR013087">
    <property type="entry name" value="Znf_C2H2_type"/>
</dbReference>
<name>A0A8S3H4L8_9BILA</name>
<dbReference type="PROSITE" id="PS50157">
    <property type="entry name" value="ZINC_FINGER_C2H2_2"/>
    <property type="match status" value="1"/>
</dbReference>
<feature type="compositionally biased region" description="Basic and acidic residues" evidence="7">
    <location>
        <begin position="123"/>
        <end position="132"/>
    </location>
</feature>
<evidence type="ECO:0000256" key="7">
    <source>
        <dbReference type="SAM" id="MobiDB-lite"/>
    </source>
</evidence>
<dbReference type="InterPro" id="IPR040025">
    <property type="entry name" value="Znf622/Rei1/Reh1"/>
</dbReference>
<dbReference type="GO" id="GO:0042273">
    <property type="term" value="P:ribosomal large subunit biogenesis"/>
    <property type="evidence" value="ECO:0007669"/>
    <property type="project" value="TreeGrafter"/>
</dbReference>
<dbReference type="SUPFAM" id="SSF57667">
    <property type="entry name" value="beta-beta-alpha zinc fingers"/>
    <property type="match status" value="1"/>
</dbReference>
<dbReference type="Gene3D" id="3.30.160.60">
    <property type="entry name" value="Classic Zinc Finger"/>
    <property type="match status" value="1"/>
</dbReference>
<feature type="domain" description="C2H2-type" evidence="8">
    <location>
        <begin position="74"/>
        <end position="98"/>
    </location>
</feature>
<organism evidence="9 10">
    <name type="scientific">Rotaria magnacalcarata</name>
    <dbReference type="NCBI Taxonomy" id="392030"/>
    <lineage>
        <taxon>Eukaryota</taxon>
        <taxon>Metazoa</taxon>
        <taxon>Spiralia</taxon>
        <taxon>Gnathifera</taxon>
        <taxon>Rotifera</taxon>
        <taxon>Eurotatoria</taxon>
        <taxon>Bdelloidea</taxon>
        <taxon>Philodinida</taxon>
        <taxon>Philodinidae</taxon>
        <taxon>Rotaria</taxon>
    </lineage>
</organism>
<evidence type="ECO:0000256" key="3">
    <source>
        <dbReference type="ARBA" id="ARBA00022771"/>
    </source>
</evidence>
<evidence type="ECO:0000313" key="10">
    <source>
        <dbReference type="Proteomes" id="UP000676336"/>
    </source>
</evidence>
<keyword evidence="2" id="KW-0479">Metal-binding</keyword>
<comment type="caution">
    <text evidence="9">The sequence shown here is derived from an EMBL/GenBank/DDBJ whole genome shotgun (WGS) entry which is preliminary data.</text>
</comment>
<dbReference type="EMBL" id="CAJOBI010315372">
    <property type="protein sequence ID" value="CAF5175959.1"/>
    <property type="molecule type" value="Genomic_DNA"/>
</dbReference>
<feature type="region of interest" description="Disordered" evidence="7">
    <location>
        <begin position="104"/>
        <end position="177"/>
    </location>
</feature>
<accession>A0A8S3H4L8</accession>
<evidence type="ECO:0000256" key="5">
    <source>
        <dbReference type="ARBA" id="ARBA00034126"/>
    </source>
</evidence>
<dbReference type="SMART" id="SM00355">
    <property type="entry name" value="ZnF_C2H2"/>
    <property type="match status" value="2"/>
</dbReference>
<evidence type="ECO:0000256" key="6">
    <source>
        <dbReference type="PROSITE-ProRule" id="PRU00042"/>
    </source>
</evidence>
<dbReference type="InterPro" id="IPR022755">
    <property type="entry name" value="Znf_C2H2_jaz"/>
</dbReference>
<sequence>MSSSSPYTCITCHVAFINGELQRSHYKTDWHRYNLKRKVADLGPITANEFSEKVESIQQQRTDNTADGNNRTALTCKDCSKVFTSENGLLNHMKSNKHIDTVAKHANLPPKNPNQYQNSPIKKSKEPPNKEAMEEDDDEEEEDDDDNWNDMDDGATMTNASALEGEAQILGTPLGLE</sequence>
<feature type="non-terminal residue" evidence="9">
    <location>
        <position position="177"/>
    </location>
</feature>
<feature type="compositionally biased region" description="Acidic residues" evidence="7">
    <location>
        <begin position="133"/>
        <end position="153"/>
    </location>
</feature>
<protein>
    <recommendedName>
        <fullName evidence="8">C2H2-type domain-containing protein</fullName>
    </recommendedName>
</protein>
<keyword evidence="3 6" id="KW-0863">Zinc-finger</keyword>
<dbReference type="GO" id="GO:0003676">
    <property type="term" value="F:nucleic acid binding"/>
    <property type="evidence" value="ECO:0007669"/>
    <property type="project" value="InterPro"/>
</dbReference>
<dbReference type="SMART" id="SM00451">
    <property type="entry name" value="ZnF_U1"/>
    <property type="match status" value="2"/>
</dbReference>
<proteinExistence type="inferred from homology"/>
<evidence type="ECO:0000313" key="9">
    <source>
        <dbReference type="EMBL" id="CAF5175959.1"/>
    </source>
</evidence>
<dbReference type="PROSITE" id="PS00028">
    <property type="entry name" value="ZINC_FINGER_C2H2_1"/>
    <property type="match status" value="2"/>
</dbReference>
<dbReference type="GO" id="GO:0030687">
    <property type="term" value="C:preribosome, large subunit precursor"/>
    <property type="evidence" value="ECO:0007669"/>
    <property type="project" value="TreeGrafter"/>
</dbReference>
<dbReference type="InterPro" id="IPR036236">
    <property type="entry name" value="Znf_C2H2_sf"/>
</dbReference>
<comment type="similarity">
    <text evidence="5">Belongs to the REI1 family.</text>
</comment>
<dbReference type="InterPro" id="IPR003604">
    <property type="entry name" value="Matrin/U1-like-C_Znf_C2H2"/>
</dbReference>
<evidence type="ECO:0000256" key="1">
    <source>
        <dbReference type="ARBA" id="ARBA00022517"/>
    </source>
</evidence>
<evidence type="ECO:0000256" key="2">
    <source>
        <dbReference type="ARBA" id="ARBA00022723"/>
    </source>
</evidence>
<evidence type="ECO:0000259" key="8">
    <source>
        <dbReference type="PROSITE" id="PS50157"/>
    </source>
</evidence>
<dbReference type="PANTHER" id="PTHR13182">
    <property type="entry name" value="ZINC FINGER PROTEIN 622"/>
    <property type="match status" value="1"/>
</dbReference>